<protein>
    <recommendedName>
        <fullName evidence="3">Large ribosomal RNA subunit accumulation protein YceD</fullName>
    </recommendedName>
    <alternativeName>
        <fullName evidence="5">23S rRNA accumulation protein YceD</fullName>
    </alternativeName>
</protein>
<name>H3KFC4_9BURK</name>
<comment type="caution">
    <text evidence="6">The sequence shown here is derived from an EMBL/GenBank/DDBJ whole genome shotgun (WGS) entry which is preliminary data.</text>
</comment>
<accession>H3KFC4</accession>
<evidence type="ECO:0000256" key="5">
    <source>
        <dbReference type="ARBA" id="ARBA00031841"/>
    </source>
</evidence>
<dbReference type="GO" id="GO:0042254">
    <property type="term" value="P:ribosome biogenesis"/>
    <property type="evidence" value="ECO:0007669"/>
    <property type="project" value="UniProtKB-KW"/>
</dbReference>
<dbReference type="AlphaFoldDB" id="H3KFC4"/>
<sequence>METIDIFDFARNRGRLEGAFKVSELGELASFLANDEGEVRFEAEGLGEIRGRPAARLMIESDLFMPCARCNGAVPVEADNEAVFLFVKSEEEANAIPVDEDGEDEEVTVGSTRFDVAAWVAEEAILSLPGRAEHADCAAEELWHDEEGEAAVESEKPNPFAALAALKTNK</sequence>
<dbReference type="EMBL" id="AFBQ01000208">
    <property type="protein sequence ID" value="EHY31180.1"/>
    <property type="molecule type" value="Genomic_DNA"/>
</dbReference>
<dbReference type="InterPro" id="IPR039255">
    <property type="entry name" value="YceD_bac"/>
</dbReference>
<evidence type="ECO:0000256" key="2">
    <source>
        <dbReference type="ARBA" id="ARBA00010740"/>
    </source>
</evidence>
<dbReference type="HOGENOM" id="CLU_094127_0_0_4"/>
<dbReference type="OrthoDB" id="5297600at2"/>
<dbReference type="PATRIC" id="fig|762967.3.peg.1132"/>
<dbReference type="RefSeq" id="WP_008542392.1">
    <property type="nucleotide sequence ID" value="NZ_JH604967.1"/>
</dbReference>
<keyword evidence="4" id="KW-0690">Ribosome biogenesis</keyword>
<dbReference type="PANTHER" id="PTHR38099:SF1">
    <property type="entry name" value="LARGE RIBOSOMAL RNA SUBUNIT ACCUMULATION PROTEIN YCED"/>
    <property type="match status" value="1"/>
</dbReference>
<dbReference type="PANTHER" id="PTHR38099">
    <property type="entry name" value="LARGE RIBOSOMAL RNA SUBUNIT ACCUMULATION PROTEIN YCED"/>
    <property type="match status" value="1"/>
</dbReference>
<comment type="similarity">
    <text evidence="2">Belongs to the DUF177 domain family.</text>
</comment>
<evidence type="ECO:0000256" key="4">
    <source>
        <dbReference type="ARBA" id="ARBA00022517"/>
    </source>
</evidence>
<evidence type="ECO:0000256" key="3">
    <source>
        <dbReference type="ARBA" id="ARBA00015716"/>
    </source>
</evidence>
<reference evidence="6 7" key="1">
    <citation type="submission" date="2011-11" db="EMBL/GenBank/DDBJ databases">
        <authorList>
            <person name="Weinstock G."/>
            <person name="Sodergren E."/>
            <person name="Clifton S."/>
            <person name="Fulton L."/>
            <person name="Fulton B."/>
            <person name="Courtney L."/>
            <person name="Fronick C."/>
            <person name="Harrison M."/>
            <person name="Strong C."/>
            <person name="Farmer C."/>
            <person name="Delahaunty K."/>
            <person name="Markovic C."/>
            <person name="Hall O."/>
            <person name="Minx P."/>
            <person name="Tomlinson C."/>
            <person name="Mitreva M."/>
            <person name="Hou S."/>
            <person name="Chen J."/>
            <person name="Wollam A."/>
            <person name="Pepin K.H."/>
            <person name="Johnson M."/>
            <person name="Bhonagiri V."/>
            <person name="Zhang X."/>
            <person name="Suruliraj S."/>
            <person name="Warren W."/>
            <person name="Chinwalla A."/>
            <person name="Mardis E.R."/>
            <person name="Wilson R.K."/>
        </authorList>
    </citation>
    <scope>NUCLEOTIDE SEQUENCE [LARGE SCALE GENOMIC DNA]</scope>
    <source>
        <strain evidence="6 7">YIT 11816</strain>
    </source>
</reference>
<dbReference type="InterPro" id="IPR003772">
    <property type="entry name" value="YceD"/>
</dbReference>
<dbReference type="Pfam" id="PF02620">
    <property type="entry name" value="YceD"/>
    <property type="match status" value="1"/>
</dbReference>
<evidence type="ECO:0000313" key="7">
    <source>
        <dbReference type="Proteomes" id="UP000004956"/>
    </source>
</evidence>
<dbReference type="GO" id="GO:0005829">
    <property type="term" value="C:cytosol"/>
    <property type="evidence" value="ECO:0007669"/>
    <property type="project" value="TreeGrafter"/>
</dbReference>
<proteinExistence type="inferred from homology"/>
<gene>
    <name evidence="6" type="ORF">HMPREF9440_01440</name>
</gene>
<organism evidence="6 7">
    <name type="scientific">Sutterella parvirubra YIT 11816</name>
    <dbReference type="NCBI Taxonomy" id="762967"/>
    <lineage>
        <taxon>Bacteria</taxon>
        <taxon>Pseudomonadati</taxon>
        <taxon>Pseudomonadota</taxon>
        <taxon>Betaproteobacteria</taxon>
        <taxon>Burkholderiales</taxon>
        <taxon>Sutterellaceae</taxon>
        <taxon>Sutterella</taxon>
    </lineage>
</organism>
<dbReference type="Proteomes" id="UP000004956">
    <property type="component" value="Unassembled WGS sequence"/>
</dbReference>
<keyword evidence="7" id="KW-1185">Reference proteome</keyword>
<evidence type="ECO:0000313" key="6">
    <source>
        <dbReference type="EMBL" id="EHY31180.1"/>
    </source>
</evidence>
<dbReference type="STRING" id="762967.HMPREF9440_01440"/>
<comment type="function">
    <text evidence="1">Plays a role in synthesis, processing and/or stability of 23S rRNA.</text>
</comment>
<evidence type="ECO:0000256" key="1">
    <source>
        <dbReference type="ARBA" id="ARBA00002868"/>
    </source>
</evidence>